<proteinExistence type="predicted"/>
<comment type="caution">
    <text evidence="1">The sequence shown here is derived from an EMBL/GenBank/DDBJ whole genome shotgun (WGS) entry which is preliminary data.</text>
</comment>
<dbReference type="AlphaFoldDB" id="A0AAN8B8V3"/>
<name>A0AAN8B8V3_9TELE</name>
<organism evidence="1 2">
    <name type="scientific">Champsocephalus esox</name>
    <name type="common">pike icefish</name>
    <dbReference type="NCBI Taxonomy" id="159716"/>
    <lineage>
        <taxon>Eukaryota</taxon>
        <taxon>Metazoa</taxon>
        <taxon>Chordata</taxon>
        <taxon>Craniata</taxon>
        <taxon>Vertebrata</taxon>
        <taxon>Euteleostomi</taxon>
        <taxon>Actinopterygii</taxon>
        <taxon>Neopterygii</taxon>
        <taxon>Teleostei</taxon>
        <taxon>Neoteleostei</taxon>
        <taxon>Acanthomorphata</taxon>
        <taxon>Eupercaria</taxon>
        <taxon>Perciformes</taxon>
        <taxon>Notothenioidei</taxon>
        <taxon>Channichthyidae</taxon>
        <taxon>Champsocephalus</taxon>
    </lineage>
</organism>
<keyword evidence="2" id="KW-1185">Reference proteome</keyword>
<evidence type="ECO:0000313" key="2">
    <source>
        <dbReference type="Proteomes" id="UP001335648"/>
    </source>
</evidence>
<accession>A0AAN8B8V3</accession>
<dbReference type="Proteomes" id="UP001335648">
    <property type="component" value="Unassembled WGS sequence"/>
</dbReference>
<evidence type="ECO:0000313" key="1">
    <source>
        <dbReference type="EMBL" id="KAK5880065.1"/>
    </source>
</evidence>
<protein>
    <submittedName>
        <fullName evidence="1">Uncharacterized protein</fullName>
    </submittedName>
</protein>
<gene>
    <name evidence="1" type="ORF">CesoFtcFv8_023131</name>
</gene>
<dbReference type="EMBL" id="JAULUE010002064">
    <property type="protein sequence ID" value="KAK5880065.1"/>
    <property type="molecule type" value="Genomic_DNA"/>
</dbReference>
<sequence>MFPLSFSSSSSLSSLPPSLDTISEFDRGLSDISEDDDLTDDLTASHSLWALPSNTFSLFSDQQSADLALNPPASPRSSQTIVSCVEEGCVAETKPPFTNWCSWFSLRGVVKYVSFVLCFLSIEGTNGNRFLPKKLISGLTKKIRFLTLMLTPRDIVTPSLRQIRNGFGSKLDQFLGVSNKLSAG</sequence>
<reference evidence="1 2" key="1">
    <citation type="journal article" date="2023" name="Mol. Biol. Evol.">
        <title>Genomics of Secondarily Temperate Adaptation in the Only Non-Antarctic Icefish.</title>
        <authorList>
            <person name="Rivera-Colon A.G."/>
            <person name="Rayamajhi N."/>
            <person name="Minhas B.F."/>
            <person name="Madrigal G."/>
            <person name="Bilyk K.T."/>
            <person name="Yoon V."/>
            <person name="Hune M."/>
            <person name="Gregory S."/>
            <person name="Cheng C.H.C."/>
            <person name="Catchen J.M."/>
        </authorList>
    </citation>
    <scope>NUCLEOTIDE SEQUENCE [LARGE SCALE GENOMIC DNA]</scope>
    <source>
        <strain evidence="1">JC2023a</strain>
    </source>
</reference>